<dbReference type="Pfam" id="PF14817">
    <property type="entry name" value="HAUS5"/>
    <property type="match status" value="1"/>
</dbReference>
<evidence type="ECO:0000256" key="1">
    <source>
        <dbReference type="SAM" id="MobiDB-lite"/>
    </source>
</evidence>
<keyword evidence="3" id="KW-1185">Reference proteome</keyword>
<name>A0AAD5GSM4_AMBAR</name>
<dbReference type="AlphaFoldDB" id="A0AAD5GSM4"/>
<evidence type="ECO:0000313" key="3">
    <source>
        <dbReference type="Proteomes" id="UP001206925"/>
    </source>
</evidence>
<dbReference type="InterPro" id="IPR044706">
    <property type="entry name" value="AUG5_plant"/>
</dbReference>
<dbReference type="Proteomes" id="UP001206925">
    <property type="component" value="Unassembled WGS sequence"/>
</dbReference>
<dbReference type="PANTHER" id="PTHR34968:SF1">
    <property type="entry name" value="AUGMIN SUBUNIT 5"/>
    <property type="match status" value="1"/>
</dbReference>
<dbReference type="PANTHER" id="PTHR34968">
    <property type="entry name" value="AUGMIN SUBUNIT 5"/>
    <property type="match status" value="1"/>
</dbReference>
<sequence length="705" mass="78537">MPSPDSIHRICRGNMIPVFEFLIKRIKSIKTVDNIRRNILVHGTEGNAGGMEGGKGGVDRRVGRGDNDRENGLKERELAEKEVKRLRCIVRRKRKELMAVMVEVSREEGERKRMIDERASYRHKKVMLEAYDAQCDVAARIFTQYHKHLCSYVNKVKNSQRADAASLVAAMAGFHVDDEKGAVYSTIRSLTPAGEEVLETNRERDIQKACELLAEQTTEKISESFPAYNGNGIHSNPQLEASKLGVDFDGDVPEEVQDVILDCLKSPPRFLLDVTAYTQRLKFVVAEEIEKFDARADAELLRYKYENNRLIDASSDLGSPLPLQLYAHVKQFVATEDQLNKAAEARSACQTLLKRLSGSSDAGASFFSRNISSLRQLELEVWAMEREAAGLKASLTTLTCEVERLNIMRLERKEAEDALNKKWKKIQEFDARRLELESIYDALIKAITDTAAFWSRIPLSAREHASNTIIPACTCVANIANGTKDLIDKELSAFSCCPDNRLYMLPSTPRALLESVSPNGCTGPEAVAAAEKNANLLTARAGSGDPSAIPSICRVACALQYPAGSEASLASVLESMEFCLKSRGSEASVLEELSKAINLVHTRRDLVESGHSLLDHAYRSQKEYKTATSNCLDLASEQEGIITNQWLPDLKKSIASAEKSLNDCKYIDGLLEEWWEQPASTLVDWVTVDDKNVVAWHNHVKQLLA</sequence>
<feature type="region of interest" description="Disordered" evidence="1">
    <location>
        <begin position="50"/>
        <end position="70"/>
    </location>
</feature>
<dbReference type="GO" id="GO:0070652">
    <property type="term" value="C:HAUS complex"/>
    <property type="evidence" value="ECO:0007669"/>
    <property type="project" value="InterPro"/>
</dbReference>
<accession>A0AAD5GSM4</accession>
<feature type="compositionally biased region" description="Basic and acidic residues" evidence="1">
    <location>
        <begin position="57"/>
        <end position="70"/>
    </location>
</feature>
<gene>
    <name evidence="2" type="ORF">M8C21_022492</name>
</gene>
<dbReference type="GO" id="GO:0005876">
    <property type="term" value="C:spindle microtubule"/>
    <property type="evidence" value="ECO:0007669"/>
    <property type="project" value="InterPro"/>
</dbReference>
<organism evidence="2 3">
    <name type="scientific">Ambrosia artemisiifolia</name>
    <name type="common">Common ragweed</name>
    <dbReference type="NCBI Taxonomy" id="4212"/>
    <lineage>
        <taxon>Eukaryota</taxon>
        <taxon>Viridiplantae</taxon>
        <taxon>Streptophyta</taxon>
        <taxon>Embryophyta</taxon>
        <taxon>Tracheophyta</taxon>
        <taxon>Spermatophyta</taxon>
        <taxon>Magnoliopsida</taxon>
        <taxon>eudicotyledons</taxon>
        <taxon>Gunneridae</taxon>
        <taxon>Pentapetalae</taxon>
        <taxon>asterids</taxon>
        <taxon>campanulids</taxon>
        <taxon>Asterales</taxon>
        <taxon>Asteraceae</taxon>
        <taxon>Asteroideae</taxon>
        <taxon>Heliantheae alliance</taxon>
        <taxon>Heliantheae</taxon>
        <taxon>Ambrosia</taxon>
    </lineage>
</organism>
<feature type="non-terminal residue" evidence="2">
    <location>
        <position position="1"/>
    </location>
</feature>
<evidence type="ECO:0000313" key="2">
    <source>
        <dbReference type="EMBL" id="KAI7750583.1"/>
    </source>
</evidence>
<comment type="caution">
    <text evidence="2">The sequence shown here is derived from an EMBL/GenBank/DDBJ whole genome shotgun (WGS) entry which is preliminary data.</text>
</comment>
<evidence type="ECO:0008006" key="4">
    <source>
        <dbReference type="Google" id="ProtNLM"/>
    </source>
</evidence>
<dbReference type="EMBL" id="JAMZMK010006121">
    <property type="protein sequence ID" value="KAI7750583.1"/>
    <property type="molecule type" value="Genomic_DNA"/>
</dbReference>
<proteinExistence type="predicted"/>
<dbReference type="GO" id="GO:0051225">
    <property type="term" value="P:spindle assembly"/>
    <property type="evidence" value="ECO:0007669"/>
    <property type="project" value="InterPro"/>
</dbReference>
<protein>
    <recommendedName>
        <fullName evidence="4">AUGMIN subunit 5</fullName>
    </recommendedName>
</protein>
<reference evidence="2" key="1">
    <citation type="submission" date="2022-06" db="EMBL/GenBank/DDBJ databases">
        <title>Uncovering the hologenomic basis of an extraordinary plant invasion.</title>
        <authorList>
            <person name="Bieker V.C."/>
            <person name="Martin M.D."/>
            <person name="Gilbert T."/>
            <person name="Hodgins K."/>
            <person name="Battlay P."/>
            <person name="Petersen B."/>
            <person name="Wilson J."/>
        </authorList>
    </citation>
    <scope>NUCLEOTIDE SEQUENCE</scope>
    <source>
        <strain evidence="2">AA19_3_7</strain>
        <tissue evidence="2">Leaf</tissue>
    </source>
</reference>
<dbReference type="InterPro" id="IPR029131">
    <property type="entry name" value="HAUS5"/>
</dbReference>